<keyword evidence="2" id="KW-1185">Reference proteome</keyword>
<comment type="caution">
    <text evidence="1">The sequence shown here is derived from an EMBL/GenBank/DDBJ whole genome shotgun (WGS) entry which is preliminary data.</text>
</comment>
<proteinExistence type="predicted"/>
<dbReference type="Proteomes" id="UP000054776">
    <property type="component" value="Unassembled WGS sequence"/>
</dbReference>
<organism evidence="1 2">
    <name type="scientific">Trichinella spiralis</name>
    <name type="common">Trichina worm</name>
    <dbReference type="NCBI Taxonomy" id="6334"/>
    <lineage>
        <taxon>Eukaryota</taxon>
        <taxon>Metazoa</taxon>
        <taxon>Ecdysozoa</taxon>
        <taxon>Nematoda</taxon>
        <taxon>Enoplea</taxon>
        <taxon>Dorylaimia</taxon>
        <taxon>Trichinellida</taxon>
        <taxon>Trichinellidae</taxon>
        <taxon>Trichinella</taxon>
    </lineage>
</organism>
<accession>A0A0V1BCV3</accession>
<dbReference type="EMBL" id="JYDH01000061">
    <property type="protein sequence ID" value="KRY34842.1"/>
    <property type="molecule type" value="Genomic_DNA"/>
</dbReference>
<sequence length="66" mass="7180">MVLDVASASISFTRAVAAAQILKYLLHVFCCVCFVFTAHCANDDHYCQHLGFKVLLASTSSSRNAI</sequence>
<protein>
    <submittedName>
        <fullName evidence="1">Uncharacterized protein</fullName>
    </submittedName>
</protein>
<evidence type="ECO:0000313" key="2">
    <source>
        <dbReference type="Proteomes" id="UP000054776"/>
    </source>
</evidence>
<dbReference type="OrthoDB" id="10400795at2759"/>
<gene>
    <name evidence="1" type="ORF">T01_14140</name>
</gene>
<evidence type="ECO:0000313" key="1">
    <source>
        <dbReference type="EMBL" id="KRY34842.1"/>
    </source>
</evidence>
<reference evidence="1 2" key="1">
    <citation type="submission" date="2015-01" db="EMBL/GenBank/DDBJ databases">
        <title>Evolution of Trichinella species and genotypes.</title>
        <authorList>
            <person name="Korhonen P.K."/>
            <person name="Edoardo P."/>
            <person name="Giuseppe L.R."/>
            <person name="Gasser R.B."/>
        </authorList>
    </citation>
    <scope>NUCLEOTIDE SEQUENCE [LARGE SCALE GENOMIC DNA]</scope>
    <source>
        <strain evidence="1">ISS3</strain>
    </source>
</reference>
<name>A0A0V1BCV3_TRISP</name>
<dbReference type="AlphaFoldDB" id="A0A0V1BCV3"/>
<dbReference type="InParanoid" id="A0A0V1BCV3"/>